<name>A0ABX8M8H3_9PSED</name>
<evidence type="ECO:0000313" key="3">
    <source>
        <dbReference type="Proteomes" id="UP001047646"/>
    </source>
</evidence>
<dbReference type="Proteomes" id="UP001047646">
    <property type="component" value="Chromosome"/>
</dbReference>
<protein>
    <submittedName>
        <fullName evidence="2">AMP-binding protein</fullName>
    </submittedName>
</protein>
<keyword evidence="3" id="KW-1185">Reference proteome</keyword>
<organism evidence="2 3">
    <name type="scientific">Pseudomonas muyukensis</name>
    <dbReference type="NCBI Taxonomy" id="2842357"/>
    <lineage>
        <taxon>Bacteria</taxon>
        <taxon>Pseudomonadati</taxon>
        <taxon>Pseudomonadota</taxon>
        <taxon>Gammaproteobacteria</taxon>
        <taxon>Pseudomonadales</taxon>
        <taxon>Pseudomonadaceae</taxon>
        <taxon>Pseudomonas</taxon>
    </lineage>
</organism>
<proteinExistence type="predicted"/>
<dbReference type="RefSeq" id="WP_217850561.1">
    <property type="nucleotide sequence ID" value="NZ_CP077073.1"/>
</dbReference>
<feature type="domain" description="AMP-dependent synthetase/ligase" evidence="1">
    <location>
        <begin position="70"/>
        <end position="221"/>
    </location>
</feature>
<dbReference type="PANTHER" id="PTHR43845">
    <property type="entry name" value="BLR5969 PROTEIN"/>
    <property type="match status" value="1"/>
</dbReference>
<dbReference type="Pfam" id="PF00501">
    <property type="entry name" value="AMP-binding"/>
    <property type="match status" value="1"/>
</dbReference>
<dbReference type="EMBL" id="CP077073">
    <property type="protein sequence ID" value="QXH35285.1"/>
    <property type="molecule type" value="Genomic_DNA"/>
</dbReference>
<reference evidence="2" key="1">
    <citation type="journal article" date="2021" name="Microorganisms">
        <title>The Ever-Expanding Pseudomonas Genus: Description of 43 New Species and Partition of the Pseudomonas putida Group.</title>
        <authorList>
            <person name="Girard L."/>
            <person name="Lood C."/>
            <person name="Hofte M."/>
            <person name="Vandamme P."/>
            <person name="Rokni-Zadeh H."/>
            <person name="van Noort V."/>
            <person name="Lavigne R."/>
            <person name="De Mot R."/>
        </authorList>
    </citation>
    <scope>NUCLEOTIDE SEQUENCE</scope>
    <source>
        <strain evidence="2">COW39</strain>
    </source>
</reference>
<gene>
    <name evidence="2" type="ORF">KSS95_00185</name>
</gene>
<accession>A0ABX8M8H3</accession>
<evidence type="ECO:0000313" key="2">
    <source>
        <dbReference type="EMBL" id="QXH35285.1"/>
    </source>
</evidence>
<evidence type="ECO:0000259" key="1">
    <source>
        <dbReference type="Pfam" id="PF00501"/>
    </source>
</evidence>
<dbReference type="InterPro" id="IPR000873">
    <property type="entry name" value="AMP-dep_synth/lig_dom"/>
</dbReference>
<sequence length="430" mass="47057">MNHNCQAPLELTRLVNHVRAHSPYYAQLWRNVPQAGWTLADLPLVELHRYWASGTQLEDWPVLTAPVTDAIVYKTGGTTGGAKHSVFTQAEWQQFVTTFGRSLAGWLEPGDRVANLFFAGDLYASFLFIQGALGHVPVPLCVFPFTGTVDPQTLTVQLEQHRINVLTGVPGKLLQYVASLEQQGVQLPGIKTVLYGGESVFVEQLQLFKAVFPCARVVSIGCASVDAGLIGASAPDCLPGEHRAFEPETIVEIVDEASGVVITEPHRTGLLVLTNLARTLMPIIRYPVGDLAEWTEAAGTPGRKFRLMGRSSLGNRLRVGYATLFPDELAATIQARLGNCRWQLIIDQENGVDDILLRIAHRHDPAAASALLQAIQGKDPMVAELMAEGALEVAVDWCQPADLLTHQRTGKLQRVVDRRNYRGLVGRAQP</sequence>
<dbReference type="PANTHER" id="PTHR43845:SF1">
    <property type="entry name" value="BLR5969 PROTEIN"/>
    <property type="match status" value="1"/>
</dbReference>